<feature type="binding site" evidence="9">
    <location>
        <position position="390"/>
    </location>
    <ligand>
        <name>(2R)-2-phosphoglycerate</name>
        <dbReference type="ChEBI" id="CHEBI:58289"/>
    </ligand>
</feature>
<dbReference type="NCBIfam" id="TIGR01060">
    <property type="entry name" value="eno"/>
    <property type="match status" value="1"/>
</dbReference>
<dbReference type="PIRSF" id="PIRSF001400">
    <property type="entry name" value="Enolase"/>
    <property type="match status" value="1"/>
</dbReference>
<evidence type="ECO:0000256" key="5">
    <source>
        <dbReference type="ARBA" id="ARBA00022525"/>
    </source>
</evidence>
<comment type="function">
    <text evidence="9">Catalyzes the reversible conversion of 2-phosphoglycerate (2-PG) into phosphoenolpyruvate (PEP). It is essential for the degradation of carbohydrates via glycolysis.</text>
</comment>
<dbReference type="PANTHER" id="PTHR11902:SF1">
    <property type="entry name" value="ENOLASE"/>
    <property type="match status" value="1"/>
</dbReference>
<feature type="binding site" evidence="11">
    <location>
        <position position="168"/>
    </location>
    <ligand>
        <name>substrate</name>
    </ligand>
</feature>
<dbReference type="Pfam" id="PF00113">
    <property type="entry name" value="Enolase_C"/>
    <property type="match status" value="1"/>
</dbReference>
<evidence type="ECO:0000256" key="1">
    <source>
        <dbReference type="ARBA" id="ARBA00005031"/>
    </source>
</evidence>
<dbReference type="GO" id="GO:0006096">
    <property type="term" value="P:glycolytic process"/>
    <property type="evidence" value="ECO:0007669"/>
    <property type="project" value="UniProtKB-UniRule"/>
</dbReference>
<dbReference type="EC" id="4.2.1.11" evidence="3 9"/>
<comment type="cofactor">
    <cofactor evidence="9">
        <name>Mg(2+)</name>
        <dbReference type="ChEBI" id="CHEBI:18420"/>
    </cofactor>
    <text evidence="9">Binds a second Mg(2+) ion via substrate during catalysis.</text>
</comment>
<dbReference type="GO" id="GO:0009986">
    <property type="term" value="C:cell surface"/>
    <property type="evidence" value="ECO:0007669"/>
    <property type="project" value="UniProtKB-SubCell"/>
</dbReference>
<comment type="subcellular location">
    <subcellularLocation>
        <location evidence="9">Cytoplasm</location>
    </subcellularLocation>
    <subcellularLocation>
        <location evidence="9">Secreted</location>
    </subcellularLocation>
    <subcellularLocation>
        <location evidence="9">Cell surface</location>
    </subcellularLocation>
    <text evidence="9">Fractions of enolase are present in both the cytoplasm and on the cell surface.</text>
</comment>
<feature type="binding site" evidence="9 12">
    <location>
        <position position="314"/>
    </location>
    <ligand>
        <name>Mg(2+)</name>
        <dbReference type="ChEBI" id="CHEBI:18420"/>
    </ligand>
</feature>
<dbReference type="Gene3D" id="3.20.20.120">
    <property type="entry name" value="Enolase-like C-terminal domain"/>
    <property type="match status" value="1"/>
</dbReference>
<accession>A0A1F4XLH5</accession>
<dbReference type="Proteomes" id="UP000177614">
    <property type="component" value="Unassembled WGS sequence"/>
</dbReference>
<dbReference type="GO" id="GO:0004634">
    <property type="term" value="F:phosphopyruvate hydratase activity"/>
    <property type="evidence" value="ECO:0007669"/>
    <property type="project" value="UniProtKB-UniRule"/>
</dbReference>
<keyword evidence="5 9" id="KW-0964">Secreted</keyword>
<evidence type="ECO:0000256" key="6">
    <source>
        <dbReference type="ARBA" id="ARBA00022842"/>
    </source>
</evidence>
<dbReference type="SMART" id="SM01193">
    <property type="entry name" value="Enolase_N"/>
    <property type="match status" value="1"/>
</dbReference>
<feature type="binding site" evidence="9">
    <location>
        <position position="369"/>
    </location>
    <ligand>
        <name>(2R)-2-phosphoglycerate</name>
        <dbReference type="ChEBI" id="CHEBI:58289"/>
    </ligand>
</feature>
<gene>
    <name evidence="9" type="primary">eno</name>
    <name evidence="15" type="ORF">A2V81_00945</name>
</gene>
<comment type="caution">
    <text evidence="15">The sequence shown here is derived from an EMBL/GenBank/DDBJ whole genome shotgun (WGS) entry which is preliminary data.</text>
</comment>
<dbReference type="AlphaFoldDB" id="A0A1F4XLH5"/>
<evidence type="ECO:0000256" key="11">
    <source>
        <dbReference type="PIRSR" id="PIRSR001400-2"/>
    </source>
</evidence>
<comment type="pathway">
    <text evidence="1 9">Carbohydrate degradation; glycolysis; pyruvate from D-glyceraldehyde 3-phosphate: step 4/5.</text>
</comment>
<proteinExistence type="inferred from homology"/>
<evidence type="ECO:0000256" key="2">
    <source>
        <dbReference type="ARBA" id="ARBA00009604"/>
    </source>
</evidence>
<dbReference type="SUPFAM" id="SSF54826">
    <property type="entry name" value="Enolase N-terminal domain-like"/>
    <property type="match status" value="1"/>
</dbReference>
<dbReference type="UniPathway" id="UPA00109">
    <property type="reaction ID" value="UER00187"/>
</dbReference>
<dbReference type="GO" id="GO:0000015">
    <property type="term" value="C:phosphopyruvate hydratase complex"/>
    <property type="evidence" value="ECO:0007669"/>
    <property type="project" value="InterPro"/>
</dbReference>
<keyword evidence="8 9" id="KW-0456">Lyase</keyword>
<dbReference type="PANTHER" id="PTHR11902">
    <property type="entry name" value="ENOLASE"/>
    <property type="match status" value="1"/>
</dbReference>
<reference evidence="15 16" key="1">
    <citation type="journal article" date="2016" name="Nat. Commun.">
        <title>Thousands of microbial genomes shed light on interconnected biogeochemical processes in an aquifer system.</title>
        <authorList>
            <person name="Anantharaman K."/>
            <person name="Brown C.T."/>
            <person name="Hug L.A."/>
            <person name="Sharon I."/>
            <person name="Castelle C.J."/>
            <person name="Probst A.J."/>
            <person name="Thomas B.C."/>
            <person name="Singh A."/>
            <person name="Wilkins M.J."/>
            <person name="Karaoz U."/>
            <person name="Brodie E.L."/>
            <person name="Williams K.H."/>
            <person name="Hubbard S.S."/>
            <person name="Banfield J.F."/>
        </authorList>
    </citation>
    <scope>NUCLEOTIDE SEQUENCE [LARGE SCALE GENOMIC DNA]</scope>
</reference>
<evidence type="ECO:0000256" key="10">
    <source>
        <dbReference type="PIRSR" id="PIRSR001400-1"/>
    </source>
</evidence>
<evidence type="ECO:0000313" key="16">
    <source>
        <dbReference type="Proteomes" id="UP000177614"/>
    </source>
</evidence>
<keyword evidence="9 12" id="KW-0479">Metal-binding</keyword>
<dbReference type="InterPro" id="IPR036849">
    <property type="entry name" value="Enolase-like_C_sf"/>
</dbReference>
<dbReference type="Pfam" id="PF03952">
    <property type="entry name" value="Enolase_N"/>
    <property type="match status" value="1"/>
</dbReference>
<feature type="binding site" evidence="9">
    <location>
        <position position="167"/>
    </location>
    <ligand>
        <name>(2R)-2-phosphoglycerate</name>
        <dbReference type="ChEBI" id="CHEBI:58289"/>
    </ligand>
</feature>
<feature type="active site" description="Proton acceptor" evidence="9 10">
    <location>
        <position position="339"/>
    </location>
</feature>
<dbReference type="GO" id="GO:0000287">
    <property type="term" value="F:magnesium ion binding"/>
    <property type="evidence" value="ECO:0007669"/>
    <property type="project" value="UniProtKB-UniRule"/>
</dbReference>
<feature type="active site" description="Proton donor" evidence="9 10">
    <location>
        <position position="209"/>
    </location>
</feature>
<evidence type="ECO:0000259" key="13">
    <source>
        <dbReference type="SMART" id="SM01192"/>
    </source>
</evidence>
<evidence type="ECO:0000259" key="14">
    <source>
        <dbReference type="SMART" id="SM01193"/>
    </source>
</evidence>
<dbReference type="Gene3D" id="3.30.390.10">
    <property type="entry name" value="Enolase-like, N-terminal domain"/>
    <property type="match status" value="1"/>
</dbReference>
<feature type="binding site" evidence="11">
    <location>
        <begin position="366"/>
        <end position="369"/>
    </location>
    <ligand>
        <name>substrate</name>
    </ligand>
</feature>
<feature type="domain" description="Enolase C-terminal TIM barrel" evidence="13">
    <location>
        <begin position="148"/>
        <end position="415"/>
    </location>
</feature>
<dbReference type="SUPFAM" id="SSF51604">
    <property type="entry name" value="Enolase C-terminal domain-like"/>
    <property type="match status" value="1"/>
</dbReference>
<dbReference type="SMART" id="SM01192">
    <property type="entry name" value="Enolase_C"/>
    <property type="match status" value="1"/>
</dbReference>
<comment type="similarity">
    <text evidence="2 9">Belongs to the enolase family.</text>
</comment>
<evidence type="ECO:0000313" key="15">
    <source>
        <dbReference type="EMBL" id="OGC82517.1"/>
    </source>
</evidence>
<keyword evidence="6 9" id="KW-0460">Magnesium</keyword>
<feature type="binding site" evidence="11">
    <location>
        <position position="390"/>
    </location>
    <ligand>
        <name>substrate</name>
    </ligand>
</feature>
<organism evidence="15 16">
    <name type="scientific">Candidatus Abawacabacteria bacterium RBG_16_42_10</name>
    <dbReference type="NCBI Taxonomy" id="1817814"/>
    <lineage>
        <taxon>Bacteria</taxon>
        <taxon>Candidatus Abawacaibacteriota</taxon>
    </lineage>
</organism>
<feature type="binding site" evidence="11">
    <location>
        <position position="287"/>
    </location>
    <ligand>
        <name>substrate</name>
    </ligand>
</feature>
<dbReference type="SFLD" id="SFLDS00001">
    <property type="entry name" value="Enolase"/>
    <property type="match status" value="1"/>
</dbReference>
<evidence type="ECO:0000256" key="9">
    <source>
        <dbReference type="HAMAP-Rule" id="MF_00318"/>
    </source>
</evidence>
<dbReference type="PRINTS" id="PR00148">
    <property type="entry name" value="ENOLASE"/>
</dbReference>
<feature type="domain" description="Enolase N-terminal" evidence="14">
    <location>
        <begin position="3"/>
        <end position="131"/>
    </location>
</feature>
<keyword evidence="15" id="KW-0670">Pyruvate</keyword>
<name>A0A1F4XLH5_9BACT</name>
<feature type="binding site" evidence="9">
    <location>
        <position position="368"/>
    </location>
    <ligand>
        <name>(2R)-2-phosphoglycerate</name>
        <dbReference type="ChEBI" id="CHEBI:58289"/>
    </ligand>
</feature>
<comment type="cofactor">
    <cofactor evidence="12">
        <name>Mg(2+)</name>
        <dbReference type="ChEBI" id="CHEBI:18420"/>
    </cofactor>
    <text evidence="12">Mg(2+) is required for catalysis and for stabilizing the dimer.</text>
</comment>
<dbReference type="SFLD" id="SFLDF00002">
    <property type="entry name" value="enolase"/>
    <property type="match status" value="1"/>
</dbReference>
<dbReference type="InterPro" id="IPR020809">
    <property type="entry name" value="Enolase_CS"/>
</dbReference>
<dbReference type="CDD" id="cd03313">
    <property type="entry name" value="enolase"/>
    <property type="match status" value="1"/>
</dbReference>
<protein>
    <recommendedName>
        <fullName evidence="4 9">Enolase</fullName>
        <ecNumber evidence="3 9">4.2.1.11</ecNumber>
    </recommendedName>
    <alternativeName>
        <fullName evidence="9">2-phospho-D-glycerate hydro-lyase</fullName>
    </alternativeName>
    <alternativeName>
        <fullName evidence="9">2-phosphoglycerate dehydratase</fullName>
    </alternativeName>
</protein>
<keyword evidence="9" id="KW-0963">Cytoplasm</keyword>
<keyword evidence="7 9" id="KW-0324">Glycolysis</keyword>
<comment type="catalytic activity">
    <reaction evidence="9">
        <text>(2R)-2-phosphoglycerate = phosphoenolpyruvate + H2O</text>
        <dbReference type="Rhea" id="RHEA:10164"/>
        <dbReference type="ChEBI" id="CHEBI:15377"/>
        <dbReference type="ChEBI" id="CHEBI:58289"/>
        <dbReference type="ChEBI" id="CHEBI:58702"/>
        <dbReference type="EC" id="4.2.1.11"/>
    </reaction>
</comment>
<dbReference type="InterPro" id="IPR000941">
    <property type="entry name" value="Enolase"/>
</dbReference>
<evidence type="ECO:0000256" key="7">
    <source>
        <dbReference type="ARBA" id="ARBA00023152"/>
    </source>
</evidence>
<evidence type="ECO:0000256" key="3">
    <source>
        <dbReference type="ARBA" id="ARBA00012058"/>
    </source>
</evidence>
<dbReference type="HAMAP" id="MF_00318">
    <property type="entry name" value="Enolase"/>
    <property type="match status" value="1"/>
</dbReference>
<evidence type="ECO:0000256" key="4">
    <source>
        <dbReference type="ARBA" id="ARBA00017068"/>
    </source>
</evidence>
<dbReference type="GO" id="GO:0005576">
    <property type="term" value="C:extracellular region"/>
    <property type="evidence" value="ECO:0007669"/>
    <property type="project" value="UniProtKB-SubCell"/>
</dbReference>
<dbReference type="InterPro" id="IPR020810">
    <property type="entry name" value="Enolase_C"/>
</dbReference>
<feature type="binding site" evidence="11">
    <location>
        <position position="159"/>
    </location>
    <ligand>
        <name>substrate</name>
    </ligand>
</feature>
<evidence type="ECO:0000256" key="8">
    <source>
        <dbReference type="ARBA" id="ARBA00023239"/>
    </source>
</evidence>
<evidence type="ECO:0000256" key="12">
    <source>
        <dbReference type="PIRSR" id="PIRSR001400-3"/>
    </source>
</evidence>
<dbReference type="EMBL" id="MEWR01000005">
    <property type="protein sequence ID" value="OGC82517.1"/>
    <property type="molecule type" value="Genomic_DNA"/>
</dbReference>
<dbReference type="PROSITE" id="PS00164">
    <property type="entry name" value="ENOLASE"/>
    <property type="match status" value="1"/>
</dbReference>
<dbReference type="InterPro" id="IPR029017">
    <property type="entry name" value="Enolase-like_N"/>
</dbReference>
<sequence length="415" mass="45542">MKITQAKACQVFDSRGVPTVAVCLWSDKVYAIGMAPSGASTGSHEAFELRDSGDTFQGKGIQKALMVFADKVKNQLLQKDFADQQELDSLLQEIDGSSNFQNIGANTAIATSIAFLRLQALVQGKEVFEVLGEQLTINNYQLTIKTITPMVNVINGGKHADSGFAIQEVMIVPVKGETTSEKIAIAAEIFAALKEVMKEKGMSTLVGDEGGFAPTIKNVSQAFDLIQHACAKTQYKFGDDIKIALDVAATELYKNGMYLIEGTQLTAKQLVNFYKDLVTKYPIMSLEDPFAEDDFEGWSMLKEQLGEKIQIAGDDLTVTNVERMKMIKEKELISAIIIKPNQIGTISQTLEAITLANDYGWKTIISHRSGETEDTTIADLAYAVSSPFIKTGSMSRSERVCKYNRLIAIEEIINN</sequence>
<feature type="binding site" evidence="9 12">
    <location>
        <position position="287"/>
    </location>
    <ligand>
        <name>Mg(2+)</name>
        <dbReference type="ChEBI" id="CHEBI:18420"/>
    </ligand>
</feature>
<dbReference type="STRING" id="1817814.A2V81_00945"/>
<feature type="binding site" evidence="9">
    <location>
        <position position="339"/>
    </location>
    <ligand>
        <name>(2R)-2-phosphoglycerate</name>
        <dbReference type="ChEBI" id="CHEBI:58289"/>
    </ligand>
</feature>
<feature type="binding site" evidence="9 12">
    <location>
        <position position="246"/>
    </location>
    <ligand>
        <name>Mg(2+)</name>
        <dbReference type="ChEBI" id="CHEBI:18420"/>
    </ligand>
</feature>
<dbReference type="InterPro" id="IPR020811">
    <property type="entry name" value="Enolase_N"/>
</dbReference>
<dbReference type="SFLD" id="SFLDG00178">
    <property type="entry name" value="enolase"/>
    <property type="match status" value="1"/>
</dbReference>
<feature type="binding site" evidence="11">
    <location>
        <position position="314"/>
    </location>
    <ligand>
        <name>substrate</name>
    </ligand>
</feature>